<keyword evidence="5" id="KW-0862">Zinc</keyword>
<name>T1EJG8_HELRO</name>
<reference evidence="12" key="3">
    <citation type="submission" date="2015-06" db="UniProtKB">
        <authorList>
            <consortium name="EnsemblMetazoa"/>
        </authorList>
    </citation>
    <scope>IDENTIFICATION</scope>
</reference>
<evidence type="ECO:0000256" key="5">
    <source>
        <dbReference type="ARBA" id="ARBA00022833"/>
    </source>
</evidence>
<dbReference type="FunFam" id="3.30.160.60:FF:000060">
    <property type="entry name" value="zinc finger protein 436"/>
    <property type="match status" value="1"/>
</dbReference>
<dbReference type="SMART" id="SM00355">
    <property type="entry name" value="ZnF_C2H2"/>
    <property type="match status" value="3"/>
</dbReference>
<protein>
    <recommendedName>
        <fullName evidence="10">C2H2-type domain-containing protein</fullName>
    </recommendedName>
</protein>
<dbReference type="EMBL" id="AMQM01008246">
    <property type="status" value="NOT_ANNOTATED_CDS"/>
    <property type="molecule type" value="Genomic_DNA"/>
</dbReference>
<dbReference type="OMA" id="DAHNDEM"/>
<dbReference type="Proteomes" id="UP000015101">
    <property type="component" value="Unassembled WGS sequence"/>
</dbReference>
<evidence type="ECO:0000256" key="9">
    <source>
        <dbReference type="PROSITE-ProRule" id="PRU00042"/>
    </source>
</evidence>
<gene>
    <name evidence="12" type="primary">20196718</name>
    <name evidence="11" type="ORF">HELRODRAFT_144862</name>
</gene>
<keyword evidence="2" id="KW-0479">Metal-binding</keyword>
<comment type="subcellular location">
    <subcellularLocation>
        <location evidence="1">Nucleus</location>
    </subcellularLocation>
</comment>
<evidence type="ECO:0000313" key="11">
    <source>
        <dbReference type="EMBL" id="ESN90836.1"/>
    </source>
</evidence>
<dbReference type="eggNOG" id="KOG1721">
    <property type="taxonomic scope" value="Eukaryota"/>
</dbReference>
<keyword evidence="6" id="KW-0805">Transcription regulation</keyword>
<evidence type="ECO:0000256" key="4">
    <source>
        <dbReference type="ARBA" id="ARBA00022771"/>
    </source>
</evidence>
<evidence type="ECO:0000256" key="3">
    <source>
        <dbReference type="ARBA" id="ARBA00022737"/>
    </source>
</evidence>
<evidence type="ECO:0000256" key="1">
    <source>
        <dbReference type="ARBA" id="ARBA00004123"/>
    </source>
</evidence>
<dbReference type="PANTHER" id="PTHR16515:SF21">
    <property type="entry name" value="PR DOMAIN ZINC FINGER PROTEIN 13"/>
    <property type="match status" value="1"/>
</dbReference>
<keyword evidence="8" id="KW-0539">Nucleus</keyword>
<feature type="domain" description="C2H2-type" evidence="10">
    <location>
        <begin position="29"/>
        <end position="56"/>
    </location>
</feature>
<evidence type="ECO:0000256" key="2">
    <source>
        <dbReference type="ARBA" id="ARBA00022723"/>
    </source>
</evidence>
<keyword evidence="7" id="KW-0804">Transcription</keyword>
<dbReference type="InParanoid" id="T1EJG8"/>
<dbReference type="GeneID" id="20196718"/>
<evidence type="ECO:0000256" key="7">
    <source>
        <dbReference type="ARBA" id="ARBA00023163"/>
    </source>
</evidence>
<keyword evidence="4 9" id="KW-0863">Zinc-finger</keyword>
<dbReference type="RefSeq" id="XP_009031043.1">
    <property type="nucleotide sequence ID" value="XM_009032795.1"/>
</dbReference>
<accession>T1EJG8</accession>
<dbReference type="EMBL" id="KB097744">
    <property type="protein sequence ID" value="ESN90836.1"/>
    <property type="molecule type" value="Genomic_DNA"/>
</dbReference>
<dbReference type="GO" id="GO:0005634">
    <property type="term" value="C:nucleus"/>
    <property type="evidence" value="ECO:0007669"/>
    <property type="project" value="UniProtKB-SubCell"/>
</dbReference>
<keyword evidence="3" id="KW-0677">Repeat</keyword>
<organism evidence="12 13">
    <name type="scientific">Helobdella robusta</name>
    <name type="common">Californian leech</name>
    <dbReference type="NCBI Taxonomy" id="6412"/>
    <lineage>
        <taxon>Eukaryota</taxon>
        <taxon>Metazoa</taxon>
        <taxon>Spiralia</taxon>
        <taxon>Lophotrochozoa</taxon>
        <taxon>Annelida</taxon>
        <taxon>Clitellata</taxon>
        <taxon>Hirudinea</taxon>
        <taxon>Rhynchobdellida</taxon>
        <taxon>Glossiphoniidae</taxon>
        <taxon>Helobdella</taxon>
    </lineage>
</organism>
<dbReference type="HOGENOM" id="CLU_002678_42_18_1"/>
<reference evidence="13" key="1">
    <citation type="submission" date="2012-12" db="EMBL/GenBank/DDBJ databases">
        <authorList>
            <person name="Hellsten U."/>
            <person name="Grimwood J."/>
            <person name="Chapman J.A."/>
            <person name="Shapiro H."/>
            <person name="Aerts A."/>
            <person name="Otillar R.P."/>
            <person name="Terry A.Y."/>
            <person name="Boore J.L."/>
            <person name="Simakov O."/>
            <person name="Marletaz F."/>
            <person name="Cho S.-J."/>
            <person name="Edsinger-Gonzales E."/>
            <person name="Havlak P."/>
            <person name="Kuo D.-H."/>
            <person name="Larsson T."/>
            <person name="Lv J."/>
            <person name="Arendt D."/>
            <person name="Savage R."/>
            <person name="Osoegawa K."/>
            <person name="de Jong P."/>
            <person name="Lindberg D.R."/>
            <person name="Seaver E.C."/>
            <person name="Weisblat D.A."/>
            <person name="Putnam N.H."/>
            <person name="Grigoriev I.V."/>
            <person name="Rokhsar D.S."/>
        </authorList>
    </citation>
    <scope>NUCLEOTIDE SEQUENCE</scope>
</reference>
<dbReference type="InterPro" id="IPR036236">
    <property type="entry name" value="Znf_C2H2_sf"/>
</dbReference>
<feature type="domain" description="C2H2-type" evidence="10">
    <location>
        <begin position="1"/>
        <end position="28"/>
    </location>
</feature>
<dbReference type="PROSITE" id="PS50157">
    <property type="entry name" value="ZINC_FINGER_C2H2_2"/>
    <property type="match status" value="3"/>
</dbReference>
<reference evidence="11 13" key="2">
    <citation type="journal article" date="2013" name="Nature">
        <title>Insights into bilaterian evolution from three spiralian genomes.</title>
        <authorList>
            <person name="Simakov O."/>
            <person name="Marletaz F."/>
            <person name="Cho S.J."/>
            <person name="Edsinger-Gonzales E."/>
            <person name="Havlak P."/>
            <person name="Hellsten U."/>
            <person name="Kuo D.H."/>
            <person name="Larsson T."/>
            <person name="Lv J."/>
            <person name="Arendt D."/>
            <person name="Savage R."/>
            <person name="Osoegawa K."/>
            <person name="de Jong P."/>
            <person name="Grimwood J."/>
            <person name="Chapman J.A."/>
            <person name="Shapiro H."/>
            <person name="Aerts A."/>
            <person name="Otillar R.P."/>
            <person name="Terry A.Y."/>
            <person name="Boore J.L."/>
            <person name="Grigoriev I.V."/>
            <person name="Lindberg D.R."/>
            <person name="Seaver E.C."/>
            <person name="Weisblat D.A."/>
            <person name="Putnam N.H."/>
            <person name="Rokhsar D.S."/>
        </authorList>
    </citation>
    <scope>NUCLEOTIDE SEQUENCE</scope>
</reference>
<evidence type="ECO:0000313" key="12">
    <source>
        <dbReference type="EnsemblMetazoa" id="HelroP144862"/>
    </source>
</evidence>
<sequence length="78" mass="9174">YMCSYCGKFYSRKYGLKIHVRTHTGFKPLKCRICQRAFGDPSNLNKHVRLHSEAKTPYSCGECGKLLVRRRDLERHVK</sequence>
<dbReference type="Gene3D" id="3.30.160.60">
    <property type="entry name" value="Classic Zinc Finger"/>
    <property type="match status" value="3"/>
</dbReference>
<dbReference type="SUPFAM" id="SSF57667">
    <property type="entry name" value="beta-beta-alpha zinc fingers"/>
    <property type="match status" value="1"/>
</dbReference>
<dbReference type="CTD" id="20196718"/>
<dbReference type="KEGG" id="hro:HELRODRAFT_144862"/>
<dbReference type="InterPro" id="IPR013087">
    <property type="entry name" value="Znf_C2H2_type"/>
</dbReference>
<dbReference type="GO" id="GO:0008270">
    <property type="term" value="F:zinc ion binding"/>
    <property type="evidence" value="ECO:0007669"/>
    <property type="project" value="UniProtKB-KW"/>
</dbReference>
<dbReference type="AlphaFoldDB" id="T1EJG8"/>
<dbReference type="InterPro" id="IPR050331">
    <property type="entry name" value="Zinc_finger"/>
</dbReference>
<dbReference type="FunFam" id="3.30.160.60:FF:000616">
    <property type="entry name" value="PR domain zinc finger protein 13"/>
    <property type="match status" value="1"/>
</dbReference>
<evidence type="ECO:0000256" key="6">
    <source>
        <dbReference type="ARBA" id="ARBA00023015"/>
    </source>
</evidence>
<evidence type="ECO:0000256" key="8">
    <source>
        <dbReference type="ARBA" id="ARBA00023242"/>
    </source>
</evidence>
<dbReference type="OrthoDB" id="9998363at2759"/>
<feature type="domain" description="C2H2-type" evidence="10">
    <location>
        <begin position="58"/>
        <end position="78"/>
    </location>
</feature>
<dbReference type="PANTHER" id="PTHR16515">
    <property type="entry name" value="PR DOMAIN ZINC FINGER PROTEIN"/>
    <property type="match status" value="1"/>
</dbReference>
<proteinExistence type="predicted"/>
<dbReference type="PROSITE" id="PS00028">
    <property type="entry name" value="ZINC_FINGER_C2H2_1"/>
    <property type="match status" value="2"/>
</dbReference>
<keyword evidence="13" id="KW-1185">Reference proteome</keyword>
<dbReference type="EnsemblMetazoa" id="HelroT144862">
    <property type="protein sequence ID" value="HelroP144862"/>
    <property type="gene ID" value="HelroG144862"/>
</dbReference>
<evidence type="ECO:0000313" key="13">
    <source>
        <dbReference type="Proteomes" id="UP000015101"/>
    </source>
</evidence>
<dbReference type="Pfam" id="PF00096">
    <property type="entry name" value="zf-C2H2"/>
    <property type="match status" value="3"/>
</dbReference>
<evidence type="ECO:0000259" key="10">
    <source>
        <dbReference type="PROSITE" id="PS50157"/>
    </source>
</evidence>